<protein>
    <submittedName>
        <fullName evidence="6">ABC transporter substrate-binding protein</fullName>
    </submittedName>
</protein>
<evidence type="ECO:0000256" key="2">
    <source>
        <dbReference type="ARBA" id="ARBA00022729"/>
    </source>
</evidence>
<dbReference type="RefSeq" id="WP_232401588.1">
    <property type="nucleotide sequence ID" value="NZ_CP102173.1"/>
</dbReference>
<evidence type="ECO:0000256" key="3">
    <source>
        <dbReference type="SAM" id="MobiDB-lite"/>
    </source>
</evidence>
<dbReference type="SUPFAM" id="SSF53822">
    <property type="entry name" value="Periplasmic binding protein-like I"/>
    <property type="match status" value="1"/>
</dbReference>
<feature type="chain" id="PRO_5047351193" evidence="4">
    <location>
        <begin position="37"/>
        <end position="447"/>
    </location>
</feature>
<organism evidence="6 7">
    <name type="scientific">Aeromicrobium wangtongii</name>
    <dbReference type="NCBI Taxonomy" id="2969247"/>
    <lineage>
        <taxon>Bacteria</taxon>
        <taxon>Bacillati</taxon>
        <taxon>Actinomycetota</taxon>
        <taxon>Actinomycetes</taxon>
        <taxon>Propionibacteriales</taxon>
        <taxon>Nocardioidaceae</taxon>
        <taxon>Aeromicrobium</taxon>
    </lineage>
</organism>
<proteinExistence type="inferred from homology"/>
<feature type="domain" description="Leucine-binding protein" evidence="5">
    <location>
        <begin position="84"/>
        <end position="394"/>
    </location>
</feature>
<name>A0ABY5M523_9ACTN</name>
<evidence type="ECO:0000259" key="5">
    <source>
        <dbReference type="Pfam" id="PF13458"/>
    </source>
</evidence>
<dbReference type="Proteomes" id="UP001316184">
    <property type="component" value="Chromosome"/>
</dbReference>
<feature type="region of interest" description="Disordered" evidence="3">
    <location>
        <begin position="336"/>
        <end position="358"/>
    </location>
</feature>
<dbReference type="EMBL" id="CP102173">
    <property type="protein sequence ID" value="UUP12907.1"/>
    <property type="molecule type" value="Genomic_DNA"/>
</dbReference>
<feature type="signal peptide" evidence="4">
    <location>
        <begin position="1"/>
        <end position="36"/>
    </location>
</feature>
<dbReference type="InterPro" id="IPR028081">
    <property type="entry name" value="Leu-bd"/>
</dbReference>
<gene>
    <name evidence="6" type="ORF">NQV15_13720</name>
</gene>
<evidence type="ECO:0000256" key="4">
    <source>
        <dbReference type="SAM" id="SignalP"/>
    </source>
</evidence>
<dbReference type="Gene3D" id="3.40.50.2300">
    <property type="match status" value="2"/>
</dbReference>
<dbReference type="Pfam" id="PF13458">
    <property type="entry name" value="Peripla_BP_6"/>
    <property type="match status" value="1"/>
</dbReference>
<sequence>MANSLVGRTVTKTVRTRTARMAAGFIALTLVTAACAAESDGGNAADGSAGGDTPTAVADNPAAVTDLVKYTGGSAGAADDSLEPVTLGWVNQQGGALGFPSATDGAEAAVKYINKNLGGIGGHPVKLETCFVVENEQDGNACGLKLVNNKAVKTVLFGSTITGNQSFLAVNKGQKPVLMANSISSTDAQADNVFIFNGNPGSIFRGLATYLGTVVKAKKVSVIYPQDAQSADGVKVLERALGALDIDVKAVGFDPSTTNLTSAAVASGAADADAIIPLVSSPPACVAAAKALDTLKVKAPVVSAGAFCFSAPVAQGLGGEAPKWQQISTQTNVADKSQPDVQTYVEASSKTGLSPQSQSTPDAALAWGLVFTAARLANAAGGADATEVTIAEQAKSFAGPLLLGSQTLSCGSDSTAPGLCGAQTRVFEYSGNGAYKALTDWLDPSAK</sequence>
<comment type="similarity">
    <text evidence="1">Belongs to the leucine-binding protein family.</text>
</comment>
<keyword evidence="2 4" id="KW-0732">Signal</keyword>
<dbReference type="InterPro" id="IPR028082">
    <property type="entry name" value="Peripla_BP_I"/>
</dbReference>
<accession>A0ABY5M523</accession>
<evidence type="ECO:0000313" key="6">
    <source>
        <dbReference type="EMBL" id="UUP12907.1"/>
    </source>
</evidence>
<reference evidence="6 7" key="1">
    <citation type="submission" date="2022-08" db="EMBL/GenBank/DDBJ databases">
        <title>novel species in genus Aeromicrobium.</title>
        <authorList>
            <person name="Ye L."/>
        </authorList>
    </citation>
    <scope>NUCLEOTIDE SEQUENCE [LARGE SCALE GENOMIC DNA]</scope>
    <source>
        <strain evidence="7">zg-Y1379</strain>
    </source>
</reference>
<evidence type="ECO:0000256" key="1">
    <source>
        <dbReference type="ARBA" id="ARBA00010062"/>
    </source>
</evidence>
<keyword evidence="7" id="KW-1185">Reference proteome</keyword>
<evidence type="ECO:0000313" key="7">
    <source>
        <dbReference type="Proteomes" id="UP001316184"/>
    </source>
</evidence>